<dbReference type="CDD" id="cd02972">
    <property type="entry name" value="DsbA_family"/>
    <property type="match status" value="1"/>
</dbReference>
<comment type="caution">
    <text evidence="3">The sequence shown here is derived from an EMBL/GenBank/DDBJ whole genome shotgun (WGS) entry which is preliminary data.</text>
</comment>
<dbReference type="PROSITE" id="PS00194">
    <property type="entry name" value="THIOREDOXIN_1"/>
    <property type="match status" value="1"/>
</dbReference>
<dbReference type="InterPro" id="IPR017937">
    <property type="entry name" value="Thioredoxin_CS"/>
</dbReference>
<evidence type="ECO:0000313" key="4">
    <source>
        <dbReference type="Proteomes" id="UP000523139"/>
    </source>
</evidence>
<evidence type="ECO:0000259" key="2">
    <source>
        <dbReference type="Pfam" id="PF13462"/>
    </source>
</evidence>
<dbReference type="InterPro" id="IPR012336">
    <property type="entry name" value="Thioredoxin-like_fold"/>
</dbReference>
<sequence>MPVETSSSARARIFAVGGIALLGLLTACGDNDDADANGDSAAEEERAPWEGPEDSDAEGEASDGDSADAAQPAAANEAGGFVLTSATEIDSDGEGADGAPHVLIYSDPGCPACAQFEDLYSSSLEERVDNGDITLEYRSVVFVDPEYSADASGAFACMAEESPEKYLAYVGEVTSQAADQSNREIEDLVSEAEALGADIGECVESGTYRDFAEATTDIATDEDGIRGTPTVLIDGEQLSDLMALEQAIEDASN</sequence>
<feature type="region of interest" description="Disordered" evidence="1">
    <location>
        <begin position="32"/>
        <end position="74"/>
    </location>
</feature>
<gene>
    <name evidence="3" type="ORF">HGQ17_12885</name>
</gene>
<dbReference type="RefSeq" id="WP_168888359.1">
    <property type="nucleotide sequence ID" value="NZ_JABAHY010000016.1"/>
</dbReference>
<dbReference type="AlphaFoldDB" id="A0A7X8TLA5"/>
<name>A0A7X8TLA5_9MICC</name>
<dbReference type="EMBL" id="JABAHY010000016">
    <property type="protein sequence ID" value="NLS10872.1"/>
    <property type="molecule type" value="Genomic_DNA"/>
</dbReference>
<reference evidence="3 4" key="1">
    <citation type="submission" date="2020-04" db="EMBL/GenBank/DDBJ databases">
        <title>Nesterenkonia sp. nov., isolated from marine sediment.</title>
        <authorList>
            <person name="Zhang G."/>
        </authorList>
    </citation>
    <scope>NUCLEOTIDE SEQUENCE [LARGE SCALE GENOMIC DNA]</scope>
    <source>
        <strain evidence="3 4">MY13</strain>
    </source>
</reference>
<proteinExistence type="predicted"/>
<dbReference type="Gene3D" id="3.40.30.10">
    <property type="entry name" value="Glutaredoxin"/>
    <property type="match status" value="1"/>
</dbReference>
<protein>
    <submittedName>
        <fullName evidence="3">Thioredoxin domain-containing protein</fullName>
    </submittedName>
</protein>
<dbReference type="SUPFAM" id="SSF52833">
    <property type="entry name" value="Thioredoxin-like"/>
    <property type="match status" value="1"/>
</dbReference>
<evidence type="ECO:0000256" key="1">
    <source>
        <dbReference type="SAM" id="MobiDB-lite"/>
    </source>
</evidence>
<evidence type="ECO:0000313" key="3">
    <source>
        <dbReference type="EMBL" id="NLS10872.1"/>
    </source>
</evidence>
<keyword evidence="4" id="KW-1185">Reference proteome</keyword>
<feature type="domain" description="Thioredoxin-like fold" evidence="2">
    <location>
        <begin position="95"/>
        <end position="246"/>
    </location>
</feature>
<dbReference type="InterPro" id="IPR036249">
    <property type="entry name" value="Thioredoxin-like_sf"/>
</dbReference>
<dbReference type="Pfam" id="PF13462">
    <property type="entry name" value="Thioredoxin_4"/>
    <property type="match status" value="1"/>
</dbReference>
<feature type="compositionally biased region" description="Acidic residues" evidence="1">
    <location>
        <begin position="51"/>
        <end position="66"/>
    </location>
</feature>
<organism evidence="3 4">
    <name type="scientific">Nesterenkonia sedimenti</name>
    <dbReference type="NCBI Taxonomy" id="1463632"/>
    <lineage>
        <taxon>Bacteria</taxon>
        <taxon>Bacillati</taxon>
        <taxon>Actinomycetota</taxon>
        <taxon>Actinomycetes</taxon>
        <taxon>Micrococcales</taxon>
        <taxon>Micrococcaceae</taxon>
        <taxon>Nesterenkonia</taxon>
    </lineage>
</organism>
<accession>A0A7X8TLA5</accession>
<dbReference type="Proteomes" id="UP000523139">
    <property type="component" value="Unassembled WGS sequence"/>
</dbReference>